<organism evidence="1">
    <name type="scientific">marine sediment metagenome</name>
    <dbReference type="NCBI Taxonomy" id="412755"/>
    <lineage>
        <taxon>unclassified sequences</taxon>
        <taxon>metagenomes</taxon>
        <taxon>ecological metagenomes</taxon>
    </lineage>
</organism>
<dbReference type="AlphaFoldDB" id="A0A0F9AZM5"/>
<reference evidence="1" key="1">
    <citation type="journal article" date="2015" name="Nature">
        <title>Complex archaea that bridge the gap between prokaryotes and eukaryotes.</title>
        <authorList>
            <person name="Spang A."/>
            <person name="Saw J.H."/>
            <person name="Jorgensen S.L."/>
            <person name="Zaremba-Niedzwiedzka K."/>
            <person name="Martijn J."/>
            <person name="Lind A.E."/>
            <person name="van Eijk R."/>
            <person name="Schleper C."/>
            <person name="Guy L."/>
            <person name="Ettema T.J."/>
        </authorList>
    </citation>
    <scope>NUCLEOTIDE SEQUENCE</scope>
</reference>
<sequence>MNDHELKKEAERLGWTIEYLKIHLAKEERIEKVFDKLKDGEKIDK</sequence>
<comment type="caution">
    <text evidence="1">The sequence shown here is derived from an EMBL/GenBank/DDBJ whole genome shotgun (WGS) entry which is preliminary data.</text>
</comment>
<evidence type="ECO:0000313" key="1">
    <source>
        <dbReference type="EMBL" id="KKK77811.1"/>
    </source>
</evidence>
<proteinExistence type="predicted"/>
<protein>
    <submittedName>
        <fullName evidence="1">Uncharacterized protein</fullName>
    </submittedName>
</protein>
<name>A0A0F9AZM5_9ZZZZ</name>
<accession>A0A0F9AZM5</accession>
<dbReference type="EMBL" id="LAZR01054774">
    <property type="protein sequence ID" value="KKK77811.1"/>
    <property type="molecule type" value="Genomic_DNA"/>
</dbReference>
<gene>
    <name evidence="1" type="ORF">LCGC14_2849850</name>
</gene>